<reference evidence="2" key="1">
    <citation type="submission" date="2020-06" db="EMBL/GenBank/DDBJ databases">
        <authorList>
            <person name="Gonzalez-de la Fuente S."/>
            <person name="Peiro-Pastor R."/>
            <person name="Rastrojo A."/>
            <person name="Moreno J."/>
            <person name="Carrasco-Ramiro F."/>
            <person name="Requena JM."/>
            <person name="Aguado B."/>
        </authorList>
    </citation>
    <scope>NUCLEOTIDE SEQUENCE</scope>
</reference>
<organism evidence="2 3">
    <name type="scientific">Leishmania infantum</name>
    <dbReference type="NCBI Taxonomy" id="5671"/>
    <lineage>
        <taxon>Eukaryota</taxon>
        <taxon>Discoba</taxon>
        <taxon>Euglenozoa</taxon>
        <taxon>Kinetoplastea</taxon>
        <taxon>Metakinetoplastina</taxon>
        <taxon>Trypanosomatida</taxon>
        <taxon>Trypanosomatidae</taxon>
        <taxon>Leishmaniinae</taxon>
        <taxon>Leishmania</taxon>
    </lineage>
</organism>
<evidence type="ECO:0000313" key="2">
    <source>
        <dbReference type="EMBL" id="CAC9447910.1"/>
    </source>
</evidence>
<protein>
    <submittedName>
        <fullName evidence="2">Hypothetical_protein</fullName>
    </submittedName>
</protein>
<dbReference type="AlphaFoldDB" id="A0A6L0WKL1"/>
<sequence>MVFDYDADTGSYTVFWPLAASCTAVSSVLGVMKTPKRRVAYKGSAVTQELWIAVHRNGPHPTRRERLSGGGGEYSTSCAASRRVAKPSQRCSPPLPPPGRWCKRFGNVLAVLAHAQDRTHTTGAGAGGVPGPRH</sequence>
<proteinExistence type="predicted"/>
<keyword evidence="1" id="KW-0812">Transmembrane</keyword>
<evidence type="ECO:0000256" key="1">
    <source>
        <dbReference type="SAM" id="Phobius"/>
    </source>
</evidence>
<name>A0A6L0WKL1_LEIIN</name>
<dbReference type="EMBL" id="LR812940">
    <property type="protein sequence ID" value="CAC9447910.1"/>
    <property type="molecule type" value="Genomic_DNA"/>
</dbReference>
<dbReference type="Proteomes" id="UP000255414">
    <property type="component" value="Chromosome 7"/>
</dbReference>
<feature type="transmembrane region" description="Helical" evidence="1">
    <location>
        <begin position="12"/>
        <end position="32"/>
    </location>
</feature>
<keyword evidence="1" id="KW-1133">Transmembrane helix</keyword>
<accession>A0A6L0WKL1</accession>
<keyword evidence="1" id="KW-0472">Membrane</keyword>
<gene>
    <name evidence="2" type="ORF">LINF_070006600</name>
</gene>
<evidence type="ECO:0000313" key="3">
    <source>
        <dbReference type="Proteomes" id="UP000255414"/>
    </source>
</evidence>
<dbReference type="VEuPathDB" id="TriTrypDB:LINF_070006600"/>